<organism evidence="2 3">
    <name type="scientific">Methylocucumis oryzae</name>
    <dbReference type="NCBI Taxonomy" id="1632867"/>
    <lineage>
        <taxon>Bacteria</taxon>
        <taxon>Pseudomonadati</taxon>
        <taxon>Pseudomonadota</taxon>
        <taxon>Gammaproteobacteria</taxon>
        <taxon>Methylococcales</taxon>
        <taxon>Methylococcaceae</taxon>
        <taxon>Methylocucumis</taxon>
    </lineage>
</organism>
<evidence type="ECO:0000256" key="1">
    <source>
        <dbReference type="SAM" id="SignalP"/>
    </source>
</evidence>
<feature type="signal peptide" evidence="1">
    <location>
        <begin position="1"/>
        <end position="22"/>
    </location>
</feature>
<gene>
    <name evidence="2" type="ORF">VZ94_08595</name>
</gene>
<dbReference type="InterPro" id="IPR037066">
    <property type="entry name" value="Plug_dom_sf"/>
</dbReference>
<accession>A0A0F3IJZ9</accession>
<keyword evidence="3" id="KW-1185">Reference proteome</keyword>
<sequence>MPKVIACLLLFILIAHSAVISAECDPSFDELLKLPFEQLYDTDVNVASKVSTDPEKQPASVTVVSREQLQLSGARTLSEALMVYVPGYFCRRRSR</sequence>
<reference evidence="2 3" key="2">
    <citation type="journal article" date="2016" name="Microb. Ecol.">
        <title>Genome Characteristics of a Novel Type I Methanotroph (Sn10-6) Isolated from a Flooded Indian Rice Field.</title>
        <authorList>
            <person name="Rahalkar M.C."/>
            <person name="Pandit P.S."/>
            <person name="Dhakephalkar P.K."/>
            <person name="Pore S."/>
            <person name="Arora P."/>
            <person name="Kapse N."/>
        </authorList>
    </citation>
    <scope>NUCLEOTIDE SEQUENCE [LARGE SCALE GENOMIC DNA]</scope>
    <source>
        <strain evidence="2 3">Sn10-6</strain>
    </source>
</reference>
<evidence type="ECO:0000313" key="3">
    <source>
        <dbReference type="Proteomes" id="UP000033684"/>
    </source>
</evidence>
<evidence type="ECO:0000313" key="2">
    <source>
        <dbReference type="EMBL" id="KJV06853.1"/>
    </source>
</evidence>
<dbReference type="Gene3D" id="2.170.130.10">
    <property type="entry name" value="TonB-dependent receptor, plug domain"/>
    <property type="match status" value="1"/>
</dbReference>
<feature type="chain" id="PRO_5002462399" description="TonB-dependent receptor plug domain-containing protein" evidence="1">
    <location>
        <begin position="23"/>
        <end position="95"/>
    </location>
</feature>
<protein>
    <recommendedName>
        <fullName evidence="4">TonB-dependent receptor plug domain-containing protein</fullName>
    </recommendedName>
</protein>
<dbReference type="RefSeq" id="WP_045778913.1">
    <property type="nucleotide sequence ID" value="NZ_LAJX01000083.1"/>
</dbReference>
<dbReference type="AlphaFoldDB" id="A0A0F3IJZ9"/>
<dbReference type="Proteomes" id="UP000033684">
    <property type="component" value="Unassembled WGS sequence"/>
</dbReference>
<evidence type="ECO:0008006" key="4">
    <source>
        <dbReference type="Google" id="ProtNLM"/>
    </source>
</evidence>
<proteinExistence type="predicted"/>
<name>A0A0F3IJZ9_9GAMM</name>
<keyword evidence="1" id="KW-0732">Signal</keyword>
<dbReference type="SUPFAM" id="SSF56935">
    <property type="entry name" value="Porins"/>
    <property type="match status" value="1"/>
</dbReference>
<comment type="caution">
    <text evidence="2">The sequence shown here is derived from an EMBL/GenBank/DDBJ whole genome shotgun (WGS) entry which is preliminary data.</text>
</comment>
<dbReference type="EMBL" id="LAJX01000083">
    <property type="protein sequence ID" value="KJV06853.1"/>
    <property type="molecule type" value="Genomic_DNA"/>
</dbReference>
<reference evidence="3" key="1">
    <citation type="submission" date="2015-03" db="EMBL/GenBank/DDBJ databases">
        <title>Draft genome sequence of a novel methanotroph (Sn10-6) isolated from flooded ricefield rhizosphere in India.</title>
        <authorList>
            <person name="Pandit P.S."/>
            <person name="Pore S.D."/>
            <person name="Arora P."/>
            <person name="Kapse N.G."/>
            <person name="Dhakephalkar P.K."/>
            <person name="Rahalkar M.C."/>
        </authorList>
    </citation>
    <scope>NUCLEOTIDE SEQUENCE [LARGE SCALE GENOMIC DNA]</scope>
    <source>
        <strain evidence="3">Sn10-6</strain>
    </source>
</reference>